<dbReference type="GO" id="GO:0016787">
    <property type="term" value="F:hydrolase activity"/>
    <property type="evidence" value="ECO:0007669"/>
    <property type="project" value="UniProtKB-KW"/>
</dbReference>
<organism evidence="2 3">
    <name type="scientific">Haloglomus irregulare</name>
    <dbReference type="NCBI Taxonomy" id="2234134"/>
    <lineage>
        <taxon>Archaea</taxon>
        <taxon>Methanobacteriati</taxon>
        <taxon>Methanobacteriota</taxon>
        <taxon>Stenosarchaea group</taxon>
        <taxon>Halobacteria</taxon>
        <taxon>Halobacteriales</taxon>
        <taxon>Natronomonadaceae</taxon>
        <taxon>Haloglomus</taxon>
    </lineage>
</organism>
<feature type="transmembrane region" description="Helical" evidence="1">
    <location>
        <begin position="47"/>
        <end position="66"/>
    </location>
</feature>
<accession>A0A554NAF0</accession>
<sequence length="156" mass="17090">MLFLTHLAAAALLARPARLSPVGLVAGAALPDLVDKPLGAVGVFDIYHTVGHSLLLLAIVGPLALFGRQGVAILVGWLSHLLLDAIHVVLNGRPEHLTFLGWPLLQPNPLDVPPGEFIFYYLWSPSFFLELGIWCVIGYLLVANRHTVRRILHERT</sequence>
<evidence type="ECO:0000313" key="3">
    <source>
        <dbReference type="Proteomes" id="UP000319894"/>
    </source>
</evidence>
<name>A0A554NAF0_9EURY</name>
<evidence type="ECO:0000313" key="2">
    <source>
        <dbReference type="EMBL" id="TSD14374.1"/>
    </source>
</evidence>
<dbReference type="Proteomes" id="UP000319894">
    <property type="component" value="Unassembled WGS sequence"/>
</dbReference>
<evidence type="ECO:0000256" key="1">
    <source>
        <dbReference type="SAM" id="Phobius"/>
    </source>
</evidence>
<reference evidence="2 3" key="1">
    <citation type="submission" date="2018-06" db="EMBL/GenBank/DDBJ databases">
        <title>Natronomonas sp. F16-60 a new haloarchaeon isolated from a solar saltern of Isla Cristina, Huelva, Spain.</title>
        <authorList>
            <person name="Duran-Viseras A."/>
            <person name="Sanchez-Porro C."/>
            <person name="Ventosa A."/>
        </authorList>
    </citation>
    <scope>NUCLEOTIDE SEQUENCE [LARGE SCALE GENOMIC DNA]</scope>
    <source>
        <strain evidence="2 3">F16-60</strain>
    </source>
</reference>
<keyword evidence="2" id="KW-0378">Hydrolase</keyword>
<feature type="transmembrane region" description="Helical" evidence="1">
    <location>
        <begin position="71"/>
        <end position="90"/>
    </location>
</feature>
<dbReference type="AlphaFoldDB" id="A0A554NAF0"/>
<keyword evidence="1" id="KW-0472">Membrane</keyword>
<comment type="caution">
    <text evidence="2">The sequence shown here is derived from an EMBL/GenBank/DDBJ whole genome shotgun (WGS) entry which is preliminary data.</text>
</comment>
<dbReference type="OrthoDB" id="200338at2157"/>
<dbReference type="InParanoid" id="A0A554NAF0"/>
<dbReference type="RefSeq" id="WP_144261824.1">
    <property type="nucleotide sequence ID" value="NZ_QMDX01000004.1"/>
</dbReference>
<feature type="transmembrane region" description="Helical" evidence="1">
    <location>
        <begin position="118"/>
        <end position="142"/>
    </location>
</feature>
<protein>
    <submittedName>
        <fullName evidence="2">Metal-dependent hydrolase</fullName>
    </submittedName>
</protein>
<gene>
    <name evidence="2" type="ORF">DP107_09010</name>
</gene>
<keyword evidence="3" id="KW-1185">Reference proteome</keyword>
<proteinExistence type="predicted"/>
<dbReference type="EMBL" id="QMDX01000004">
    <property type="protein sequence ID" value="TSD14374.1"/>
    <property type="molecule type" value="Genomic_DNA"/>
</dbReference>
<keyword evidence="1" id="KW-1133">Transmembrane helix</keyword>
<keyword evidence="1" id="KW-0812">Transmembrane</keyword>